<evidence type="ECO:0000313" key="2">
    <source>
        <dbReference type="EMBL" id="RCI02696.1"/>
    </source>
</evidence>
<dbReference type="InterPro" id="IPR001087">
    <property type="entry name" value="GDSL"/>
</dbReference>
<dbReference type="InterPro" id="IPR036514">
    <property type="entry name" value="SGNH_hydro_sf"/>
</dbReference>
<dbReference type="GO" id="GO:0016788">
    <property type="term" value="F:hydrolase activity, acting on ester bonds"/>
    <property type="evidence" value="ECO:0007669"/>
    <property type="project" value="InterPro"/>
</dbReference>
<accession>A0A367KKH0</accession>
<dbReference type="SUPFAM" id="SSF52266">
    <property type="entry name" value="SGNH hydrolase"/>
    <property type="match status" value="1"/>
</dbReference>
<comment type="caution">
    <text evidence="2">The sequence shown here is derived from an EMBL/GenBank/DDBJ whole genome shotgun (WGS) entry which is preliminary data.</text>
</comment>
<name>A0A367KKH0_RHIST</name>
<sequence>MNYGYAYATTNNVDVYSQVGNYIVPGLKQQVETIFVNGTSKDLYVIFFGYNDLNAILNPNIYYTINKRYSKEKVVQNVIESVQQLVKMYGAKHFLIMTAPPFDQFPAFKGIRQQETTQLIKDYNALLQSRLLQKVKGVDIKFLDDNAWLLEQLAHPEKVNVKTTSEPCVWGLGNTTSCDDAENHFFWDSFHPTTKVHQAMGEWVVSQLKGLYEFKHH</sequence>
<evidence type="ECO:0000313" key="3">
    <source>
        <dbReference type="Proteomes" id="UP000253551"/>
    </source>
</evidence>
<keyword evidence="1" id="KW-0378">Hydrolase</keyword>
<protein>
    <recommendedName>
        <fullName evidence="4">SGNH hydrolase-type esterase domain-containing protein</fullName>
    </recommendedName>
</protein>
<keyword evidence="3" id="KW-1185">Reference proteome</keyword>
<dbReference type="InterPro" id="IPR051058">
    <property type="entry name" value="GDSL_Est/Lipase"/>
</dbReference>
<gene>
    <name evidence="2" type="ORF">CU098_002506</name>
</gene>
<dbReference type="PANTHER" id="PTHR45648:SF22">
    <property type="entry name" value="GDSL LIPASE_ACYLHYDROLASE FAMILY PROTEIN (AFU_ORTHOLOGUE AFUA_4G14700)"/>
    <property type="match status" value="1"/>
</dbReference>
<proteinExistence type="predicted"/>
<dbReference type="STRING" id="4846.A0A367KKH0"/>
<dbReference type="OrthoDB" id="1600564at2759"/>
<dbReference type="Pfam" id="PF00657">
    <property type="entry name" value="Lipase_GDSL"/>
    <property type="match status" value="1"/>
</dbReference>
<dbReference type="Proteomes" id="UP000253551">
    <property type="component" value="Unassembled WGS sequence"/>
</dbReference>
<dbReference type="PANTHER" id="PTHR45648">
    <property type="entry name" value="GDSL LIPASE/ACYLHYDROLASE FAMILY PROTEIN (AFU_ORTHOLOGUE AFUA_4G14700)"/>
    <property type="match status" value="1"/>
</dbReference>
<reference evidence="2 3" key="1">
    <citation type="journal article" date="2018" name="G3 (Bethesda)">
        <title>Phylogenetic and Phylogenomic Definition of Rhizopus Species.</title>
        <authorList>
            <person name="Gryganskyi A.P."/>
            <person name="Golan J."/>
            <person name="Dolatabadi S."/>
            <person name="Mondo S."/>
            <person name="Robb S."/>
            <person name="Idnurm A."/>
            <person name="Muszewska A."/>
            <person name="Steczkiewicz K."/>
            <person name="Masonjones S."/>
            <person name="Liao H.L."/>
            <person name="Gajdeczka M.T."/>
            <person name="Anike F."/>
            <person name="Vuek A."/>
            <person name="Anishchenko I.M."/>
            <person name="Voigt K."/>
            <person name="de Hoog G.S."/>
            <person name="Smith M.E."/>
            <person name="Heitman J."/>
            <person name="Vilgalys R."/>
            <person name="Stajich J.E."/>
        </authorList>
    </citation>
    <scope>NUCLEOTIDE SEQUENCE [LARGE SCALE GENOMIC DNA]</scope>
    <source>
        <strain evidence="2 3">LSU 92-RS-03</strain>
    </source>
</reference>
<dbReference type="EMBL" id="PJQM01001295">
    <property type="protein sequence ID" value="RCI02696.1"/>
    <property type="molecule type" value="Genomic_DNA"/>
</dbReference>
<dbReference type="Gene3D" id="3.40.50.1110">
    <property type="entry name" value="SGNH hydrolase"/>
    <property type="match status" value="1"/>
</dbReference>
<evidence type="ECO:0000256" key="1">
    <source>
        <dbReference type="ARBA" id="ARBA00022801"/>
    </source>
</evidence>
<dbReference type="AlphaFoldDB" id="A0A367KKH0"/>
<evidence type="ECO:0008006" key="4">
    <source>
        <dbReference type="Google" id="ProtNLM"/>
    </source>
</evidence>
<organism evidence="2 3">
    <name type="scientific">Rhizopus stolonifer</name>
    <name type="common">Rhizopus nigricans</name>
    <dbReference type="NCBI Taxonomy" id="4846"/>
    <lineage>
        <taxon>Eukaryota</taxon>
        <taxon>Fungi</taxon>
        <taxon>Fungi incertae sedis</taxon>
        <taxon>Mucoromycota</taxon>
        <taxon>Mucoromycotina</taxon>
        <taxon>Mucoromycetes</taxon>
        <taxon>Mucorales</taxon>
        <taxon>Mucorineae</taxon>
        <taxon>Rhizopodaceae</taxon>
        <taxon>Rhizopus</taxon>
    </lineage>
</organism>